<dbReference type="EMBL" id="BONG01000033">
    <property type="protein sequence ID" value="GIF91539.1"/>
    <property type="molecule type" value="Genomic_DNA"/>
</dbReference>
<comment type="caution">
    <text evidence="2">The sequence shown here is derived from an EMBL/GenBank/DDBJ whole genome shotgun (WGS) entry which is preliminary data.</text>
</comment>
<accession>A0A8J3KAF7</accession>
<proteinExistence type="predicted"/>
<name>A0A8J3KAF7_9ACTN</name>
<dbReference type="Gene3D" id="1.20.120.520">
    <property type="entry name" value="nmb1532 protein domain like"/>
    <property type="match status" value="1"/>
</dbReference>
<organism evidence="2 3">
    <name type="scientific">Catellatospora chokoriensis</name>
    <dbReference type="NCBI Taxonomy" id="310353"/>
    <lineage>
        <taxon>Bacteria</taxon>
        <taxon>Bacillati</taxon>
        <taxon>Actinomycetota</taxon>
        <taxon>Actinomycetes</taxon>
        <taxon>Micromonosporales</taxon>
        <taxon>Micromonosporaceae</taxon>
        <taxon>Catellatospora</taxon>
    </lineage>
</organism>
<keyword evidence="3" id="KW-1185">Reference proteome</keyword>
<dbReference type="Proteomes" id="UP000619293">
    <property type="component" value="Unassembled WGS sequence"/>
</dbReference>
<dbReference type="RefSeq" id="WP_191841856.1">
    <property type="nucleotide sequence ID" value="NZ_BAAALB010000016.1"/>
</dbReference>
<reference evidence="2 3" key="1">
    <citation type="submission" date="2021-01" db="EMBL/GenBank/DDBJ databases">
        <title>Whole genome shotgun sequence of Catellatospora chokoriensis NBRC 107358.</title>
        <authorList>
            <person name="Komaki H."/>
            <person name="Tamura T."/>
        </authorList>
    </citation>
    <scope>NUCLEOTIDE SEQUENCE [LARGE SCALE GENOMIC DNA]</scope>
    <source>
        <strain evidence="2 3">NBRC 107358</strain>
    </source>
</reference>
<dbReference type="Pfam" id="PF01814">
    <property type="entry name" value="Hemerythrin"/>
    <property type="match status" value="1"/>
</dbReference>
<gene>
    <name evidence="2" type="ORF">Cch02nite_49830</name>
</gene>
<protein>
    <recommendedName>
        <fullName evidence="1">Hemerythrin-like domain-containing protein</fullName>
    </recommendedName>
</protein>
<feature type="domain" description="Hemerythrin-like" evidence="1">
    <location>
        <begin position="17"/>
        <end position="135"/>
    </location>
</feature>
<evidence type="ECO:0000313" key="2">
    <source>
        <dbReference type="EMBL" id="GIF91539.1"/>
    </source>
</evidence>
<sequence>MMTAQEPRSVIETRLTHDMHRRATTLLADAATRPGAECAALTELRDFLVATLHHHHESEDNDLWPLIEAVAPDAAAPLGDLRGEHDALDAALDALEAAPVSTDGDRRELATAAAAVRDLVHTHLEHEEPVLFPALRAHMSTQAWAAFAQRVIGSTPPAGASLIVGFFDEVGSPEEVELILSALPEPAQQAVPAMRAHSTAVLATLRTARA</sequence>
<evidence type="ECO:0000259" key="1">
    <source>
        <dbReference type="Pfam" id="PF01814"/>
    </source>
</evidence>
<dbReference type="InterPro" id="IPR012312">
    <property type="entry name" value="Hemerythrin-like"/>
</dbReference>
<evidence type="ECO:0000313" key="3">
    <source>
        <dbReference type="Proteomes" id="UP000619293"/>
    </source>
</evidence>
<dbReference type="AlphaFoldDB" id="A0A8J3KAF7"/>